<dbReference type="InterPro" id="IPR011032">
    <property type="entry name" value="GroES-like_sf"/>
</dbReference>
<dbReference type="InterPro" id="IPR014182">
    <property type="entry name" value="ADH_Zn_typ-1"/>
</dbReference>
<keyword evidence="2" id="KW-0560">Oxidoreductase</keyword>
<dbReference type="Pfam" id="PF08240">
    <property type="entry name" value="ADH_N"/>
    <property type="match status" value="1"/>
</dbReference>
<dbReference type="Pfam" id="PF13602">
    <property type="entry name" value="ADH_zinc_N_2"/>
    <property type="match status" value="1"/>
</dbReference>
<evidence type="ECO:0000259" key="4">
    <source>
        <dbReference type="SMART" id="SM00829"/>
    </source>
</evidence>
<dbReference type="InterPro" id="IPR051603">
    <property type="entry name" value="Zinc-ADH_QOR/CCCR"/>
</dbReference>
<evidence type="ECO:0000256" key="1">
    <source>
        <dbReference type="ARBA" id="ARBA00022857"/>
    </source>
</evidence>
<dbReference type="CDD" id="cd08252">
    <property type="entry name" value="AL_MDR"/>
    <property type="match status" value="1"/>
</dbReference>
<protein>
    <recommendedName>
        <fullName evidence="2">Zinc-type alcohol dehydrogenase-like protein</fullName>
    </recommendedName>
</protein>
<comment type="caution">
    <text evidence="5">The sequence shown here is derived from an EMBL/GenBank/DDBJ whole genome shotgun (WGS) entry which is preliminary data.</text>
</comment>
<feature type="domain" description="Enoyl reductase (ER)" evidence="4">
    <location>
        <begin position="38"/>
        <end position="347"/>
    </location>
</feature>
<accession>T5KE26</accession>
<dbReference type="Gene3D" id="3.90.180.10">
    <property type="entry name" value="Medium-chain alcohol dehydrogenases, catalytic domain"/>
    <property type="match status" value="1"/>
</dbReference>
<feature type="compositionally biased region" description="Low complexity" evidence="3">
    <location>
        <begin position="1"/>
        <end position="16"/>
    </location>
</feature>
<dbReference type="NCBIfam" id="TIGR02817">
    <property type="entry name" value="adh_fam_1"/>
    <property type="match status" value="1"/>
</dbReference>
<dbReference type="Gene3D" id="3.40.50.720">
    <property type="entry name" value="NAD(P)-binding Rossmann-like Domain"/>
    <property type="match status" value="1"/>
</dbReference>
<dbReference type="SMART" id="SM00829">
    <property type="entry name" value="PKS_ER"/>
    <property type="match status" value="1"/>
</dbReference>
<evidence type="ECO:0000313" key="5">
    <source>
        <dbReference type="EMBL" id="EQM81878.1"/>
    </source>
</evidence>
<dbReference type="GO" id="GO:0008270">
    <property type="term" value="F:zinc ion binding"/>
    <property type="evidence" value="ECO:0007669"/>
    <property type="project" value="InterPro"/>
</dbReference>
<keyword evidence="1" id="KW-0521">NADP</keyword>
<sequence length="357" mass="38207">MTRMTTTNTPNSASSSHPLPERMPAIGARGRRPVTDPTSLSDISLPVPNPVGRDLLVEVQGVSVNPVDVKVRAGAPTSGAPRILGYDAAGVVVAVGDEITRFAVGDRVYYAGQIDRPGTDARYHLVNENIVGHAPHTLSVAETAALPLTVITAWESLFDRLALTRESEGVLLVIGAAGGVGSLIIQLAKALTRLEVVAVASRPETAEWVRKMGADHVVGRDFTTEVSALAPTGVDYVFTSFTPGNVRAIADVIRPRGQVVSIDETGGSIDALKTKSVTWHWELMFTRPVTDPADHYQHDLLESVAALVDDGTLRTTVTTHLTPLNAETMRRAHEIVESSRTIGKVVVTDWPEADLLQ</sequence>
<dbReference type="PANTHER" id="PTHR44154">
    <property type="entry name" value="QUINONE OXIDOREDUCTASE"/>
    <property type="match status" value="1"/>
</dbReference>
<name>T5KE26_MICMQ</name>
<dbReference type="AlphaFoldDB" id="T5KE26"/>
<dbReference type="InterPro" id="IPR013154">
    <property type="entry name" value="ADH-like_N"/>
</dbReference>
<evidence type="ECO:0000256" key="3">
    <source>
        <dbReference type="SAM" id="MobiDB-lite"/>
    </source>
</evidence>
<dbReference type="GO" id="GO:0016491">
    <property type="term" value="F:oxidoreductase activity"/>
    <property type="evidence" value="ECO:0007669"/>
    <property type="project" value="UniProtKB-KW"/>
</dbReference>
<feature type="region of interest" description="Disordered" evidence="3">
    <location>
        <begin position="1"/>
        <end position="45"/>
    </location>
</feature>
<reference evidence="5 6" key="1">
    <citation type="journal article" date="2013" name="Genome Announc.">
        <title>Whole-genome sequences of five oyster-associated bacteria show potential for crude oil hydrocarbon degradation.</title>
        <authorList>
            <person name="Chauhan A."/>
            <person name="Green S."/>
            <person name="Pathak A."/>
            <person name="Thomas J."/>
            <person name="Venkatramanan R."/>
        </authorList>
    </citation>
    <scope>NUCLEOTIDE SEQUENCE [LARGE SCALE GENOMIC DNA]</scope>
    <source>
        <strain evidence="5 6">MF109</strain>
    </source>
</reference>
<dbReference type="PANTHER" id="PTHR44154:SF1">
    <property type="entry name" value="QUINONE OXIDOREDUCTASE"/>
    <property type="match status" value="1"/>
</dbReference>
<proteinExistence type="inferred from homology"/>
<dbReference type="InterPro" id="IPR036291">
    <property type="entry name" value="NAD(P)-bd_dom_sf"/>
</dbReference>
<dbReference type="SUPFAM" id="SSF50129">
    <property type="entry name" value="GroES-like"/>
    <property type="match status" value="1"/>
</dbReference>
<dbReference type="EMBL" id="ATAO01000112">
    <property type="protein sequence ID" value="EQM81878.1"/>
    <property type="molecule type" value="Genomic_DNA"/>
</dbReference>
<dbReference type="SUPFAM" id="SSF51735">
    <property type="entry name" value="NAD(P)-binding Rossmann-fold domains"/>
    <property type="match status" value="1"/>
</dbReference>
<comment type="similarity">
    <text evidence="2">Belongs to the zinc-containing alcohol dehydrogenase family. Quinone oxidoreductase subfamily.</text>
</comment>
<gene>
    <name evidence="5" type="ORF">L687_00535</name>
</gene>
<organism evidence="5 6">
    <name type="scientific">Microbacterium maritypicum MF109</name>
    <dbReference type="NCBI Taxonomy" id="1333857"/>
    <lineage>
        <taxon>Bacteria</taxon>
        <taxon>Bacillati</taxon>
        <taxon>Actinomycetota</taxon>
        <taxon>Actinomycetes</taxon>
        <taxon>Micrococcales</taxon>
        <taxon>Microbacteriaceae</taxon>
        <taxon>Microbacterium</taxon>
    </lineage>
</organism>
<dbReference type="InterPro" id="IPR020843">
    <property type="entry name" value="ER"/>
</dbReference>
<evidence type="ECO:0000313" key="6">
    <source>
        <dbReference type="Proteomes" id="UP000016033"/>
    </source>
</evidence>
<keyword evidence="2" id="KW-0862">Zinc</keyword>
<dbReference type="Proteomes" id="UP000016033">
    <property type="component" value="Unassembled WGS sequence"/>
</dbReference>
<keyword evidence="2" id="KW-0479">Metal-binding</keyword>
<evidence type="ECO:0000256" key="2">
    <source>
        <dbReference type="RuleBase" id="RU364000"/>
    </source>
</evidence>
<dbReference type="PATRIC" id="fig|1333857.3.peg.1060"/>